<feature type="transmembrane region" description="Helical" evidence="1">
    <location>
        <begin position="12"/>
        <end position="29"/>
    </location>
</feature>
<name>A0ABR4WCT3_9GAMM</name>
<evidence type="ECO:0000313" key="2">
    <source>
        <dbReference type="EMBL" id="KGD61243.1"/>
    </source>
</evidence>
<organism evidence="2 3">
    <name type="scientific">Alcanivorax jadensis T9</name>
    <dbReference type="NCBI Taxonomy" id="1177181"/>
    <lineage>
        <taxon>Bacteria</taxon>
        <taxon>Pseudomonadati</taxon>
        <taxon>Pseudomonadota</taxon>
        <taxon>Gammaproteobacteria</taxon>
        <taxon>Oceanospirillales</taxon>
        <taxon>Alcanivoracaceae</taxon>
        <taxon>Alcanivorax</taxon>
    </lineage>
</organism>
<evidence type="ECO:0000256" key="1">
    <source>
        <dbReference type="SAM" id="Phobius"/>
    </source>
</evidence>
<keyword evidence="1" id="KW-0472">Membrane</keyword>
<comment type="caution">
    <text evidence="2">The sequence shown here is derived from an EMBL/GenBank/DDBJ whole genome shotgun (WGS) entry which is preliminary data.</text>
</comment>
<dbReference type="Proteomes" id="UP000029443">
    <property type="component" value="Unassembled WGS sequence"/>
</dbReference>
<keyword evidence="3" id="KW-1185">Reference proteome</keyword>
<feature type="transmembrane region" description="Helical" evidence="1">
    <location>
        <begin position="35"/>
        <end position="56"/>
    </location>
</feature>
<feature type="transmembrane region" description="Helical" evidence="1">
    <location>
        <begin position="68"/>
        <end position="88"/>
    </location>
</feature>
<proteinExistence type="predicted"/>
<protein>
    <submittedName>
        <fullName evidence="2">Uncharacterized protein</fullName>
    </submittedName>
</protein>
<dbReference type="EMBL" id="ARXU01000005">
    <property type="protein sequence ID" value="KGD61243.1"/>
    <property type="molecule type" value="Genomic_DNA"/>
</dbReference>
<evidence type="ECO:0000313" key="3">
    <source>
        <dbReference type="Proteomes" id="UP000029443"/>
    </source>
</evidence>
<keyword evidence="1" id="KW-1133">Transmembrane helix</keyword>
<dbReference type="RefSeq" id="WP_035247076.1">
    <property type="nucleotide sequence ID" value="NZ_ARXU01000005.1"/>
</dbReference>
<reference evidence="2 3" key="1">
    <citation type="submission" date="2012-09" db="EMBL/GenBank/DDBJ databases">
        <title>Genome Sequence of alkane-degrading Bacterium Alcanivorax jadensis T9.</title>
        <authorList>
            <person name="Lai Q."/>
            <person name="Shao Z."/>
        </authorList>
    </citation>
    <scope>NUCLEOTIDE SEQUENCE [LARGE SCALE GENOMIC DNA]</scope>
    <source>
        <strain evidence="2 3">T9</strain>
    </source>
</reference>
<keyword evidence="1" id="KW-0812">Transmembrane</keyword>
<accession>A0ABR4WCT3</accession>
<gene>
    <name evidence="2" type="ORF">T9A_01692</name>
</gene>
<sequence>MPTFRKHDSANVLTCGALLLMFCGAMLALQDVQWLLVSMASFHAGVVLTAVALCLHGWRRHRAWRLEFLILVILGLLVTLAPLMPLPFQDFLEYLTP</sequence>